<proteinExistence type="predicted"/>
<dbReference type="Proteomes" id="UP000193067">
    <property type="component" value="Unassembled WGS sequence"/>
</dbReference>
<evidence type="ECO:0008006" key="3">
    <source>
        <dbReference type="Google" id="ProtNLM"/>
    </source>
</evidence>
<gene>
    <name evidence="1" type="ORF">PYCCODRAFT_1465338</name>
</gene>
<protein>
    <recommendedName>
        <fullName evidence="3">F-box domain-containing protein</fullName>
    </recommendedName>
</protein>
<name>A0A1Y2IXS2_TRAC3</name>
<dbReference type="AlphaFoldDB" id="A0A1Y2IXS2"/>
<sequence>MPLLTAVRNINTMAAGVLWMTQEAILSHPQLRIFDIEGTLYRQFGPETVNVAAFTAAPLTSYKQVVDDFCILRYSPADSLLLCVVLHQLQVQESLERFEVPSKLVPLALITEQCGQWPRLRRVVLHGEKWQDGRAVIELLNQMATLEELVFTLAHSTRSDLHQICPPNWTGPLLWPRLKTLSLTYPDPLDPVYAWLPATLRRLMLRCWPYHYNFDSAKTWRTVEDFGWDLPIHDSSAMLNILRQCRCSQLDSLEIEFVAGPEDTQLLQLIAAAFPELSSLTVYRYMPWCLVDGVTQGVVWQALRPLQHLWYLSIYLDYIETAPLYFGNTHLGSFSKSLHYIARARVSSRFEQLAGSIARSLGPALSVISLLQGVSTNEWVLFWVERTDDGGCLVWLAPDALDGYDFV</sequence>
<evidence type="ECO:0000313" key="1">
    <source>
        <dbReference type="EMBL" id="OSD05443.1"/>
    </source>
</evidence>
<evidence type="ECO:0000313" key="2">
    <source>
        <dbReference type="Proteomes" id="UP000193067"/>
    </source>
</evidence>
<dbReference type="EMBL" id="KZ084093">
    <property type="protein sequence ID" value="OSD05443.1"/>
    <property type="molecule type" value="Genomic_DNA"/>
</dbReference>
<organism evidence="1 2">
    <name type="scientific">Trametes coccinea (strain BRFM310)</name>
    <name type="common">Pycnoporus coccineus</name>
    <dbReference type="NCBI Taxonomy" id="1353009"/>
    <lineage>
        <taxon>Eukaryota</taxon>
        <taxon>Fungi</taxon>
        <taxon>Dikarya</taxon>
        <taxon>Basidiomycota</taxon>
        <taxon>Agaricomycotina</taxon>
        <taxon>Agaricomycetes</taxon>
        <taxon>Polyporales</taxon>
        <taxon>Polyporaceae</taxon>
        <taxon>Trametes</taxon>
    </lineage>
</organism>
<dbReference type="OrthoDB" id="2750874at2759"/>
<reference evidence="1 2" key="1">
    <citation type="journal article" date="2015" name="Biotechnol. Biofuels">
        <title>Enhanced degradation of softwood versus hardwood by the white-rot fungus Pycnoporus coccineus.</title>
        <authorList>
            <person name="Couturier M."/>
            <person name="Navarro D."/>
            <person name="Chevret D."/>
            <person name="Henrissat B."/>
            <person name="Piumi F."/>
            <person name="Ruiz-Duenas F.J."/>
            <person name="Martinez A.T."/>
            <person name="Grigoriev I.V."/>
            <person name="Riley R."/>
            <person name="Lipzen A."/>
            <person name="Berrin J.G."/>
            <person name="Master E.R."/>
            <person name="Rosso M.N."/>
        </authorList>
    </citation>
    <scope>NUCLEOTIDE SEQUENCE [LARGE SCALE GENOMIC DNA]</scope>
    <source>
        <strain evidence="1 2">BRFM310</strain>
    </source>
</reference>
<keyword evidence="2" id="KW-1185">Reference proteome</keyword>
<accession>A0A1Y2IXS2</accession>